<dbReference type="PRINTS" id="PR00503">
    <property type="entry name" value="BROMODOMAIN"/>
</dbReference>
<feature type="region of interest" description="Disordered" evidence="7">
    <location>
        <begin position="1014"/>
        <end position="1040"/>
    </location>
</feature>
<proteinExistence type="predicted"/>
<gene>
    <name evidence="9" type="ORF">IWQ62_004750</name>
</gene>
<feature type="compositionally biased region" description="Polar residues" evidence="7">
    <location>
        <begin position="184"/>
        <end position="193"/>
    </location>
</feature>
<dbReference type="PANTHER" id="PTHR22881">
    <property type="entry name" value="BROMODOMAIN CONTAINING PROTEIN"/>
    <property type="match status" value="1"/>
</dbReference>
<dbReference type="Pfam" id="PF12024">
    <property type="entry name" value="DUF3512"/>
    <property type="match status" value="1"/>
</dbReference>
<dbReference type="GO" id="GO:0005634">
    <property type="term" value="C:nucleus"/>
    <property type="evidence" value="ECO:0007669"/>
    <property type="project" value="UniProtKB-SubCell"/>
</dbReference>
<feature type="region of interest" description="Disordered" evidence="7">
    <location>
        <begin position="1"/>
        <end position="291"/>
    </location>
</feature>
<dbReference type="Proteomes" id="UP001150925">
    <property type="component" value="Unassembled WGS sequence"/>
</dbReference>
<feature type="region of interest" description="Disordered" evidence="7">
    <location>
        <begin position="422"/>
        <end position="453"/>
    </location>
</feature>
<keyword evidence="2" id="KW-0805">Transcription regulation</keyword>
<feature type="compositionally biased region" description="Basic residues" evidence="7">
    <location>
        <begin position="59"/>
        <end position="73"/>
    </location>
</feature>
<evidence type="ECO:0000256" key="3">
    <source>
        <dbReference type="ARBA" id="ARBA00023117"/>
    </source>
</evidence>
<dbReference type="OrthoDB" id="21449at2759"/>
<organism evidence="9 10">
    <name type="scientific">Dispira parvispora</name>
    <dbReference type="NCBI Taxonomy" id="1520584"/>
    <lineage>
        <taxon>Eukaryota</taxon>
        <taxon>Fungi</taxon>
        <taxon>Fungi incertae sedis</taxon>
        <taxon>Zoopagomycota</taxon>
        <taxon>Kickxellomycotina</taxon>
        <taxon>Dimargaritomycetes</taxon>
        <taxon>Dimargaritales</taxon>
        <taxon>Dimargaritaceae</taxon>
        <taxon>Dispira</taxon>
    </lineage>
</organism>
<dbReference type="InterPro" id="IPR021900">
    <property type="entry name" value="DUF3512"/>
</dbReference>
<feature type="compositionally biased region" description="Polar residues" evidence="7">
    <location>
        <begin position="263"/>
        <end position="273"/>
    </location>
</feature>
<evidence type="ECO:0000313" key="10">
    <source>
        <dbReference type="Proteomes" id="UP001150925"/>
    </source>
</evidence>
<keyword evidence="10" id="KW-1185">Reference proteome</keyword>
<reference evidence="9" key="1">
    <citation type="submission" date="2022-07" db="EMBL/GenBank/DDBJ databases">
        <title>Phylogenomic reconstructions and comparative analyses of Kickxellomycotina fungi.</title>
        <authorList>
            <person name="Reynolds N.K."/>
            <person name="Stajich J.E."/>
            <person name="Barry K."/>
            <person name="Grigoriev I.V."/>
            <person name="Crous P."/>
            <person name="Smith M.E."/>
        </authorList>
    </citation>
    <scope>NUCLEOTIDE SEQUENCE</scope>
    <source>
        <strain evidence="9">RSA 1196</strain>
    </source>
</reference>
<feature type="region of interest" description="Disordered" evidence="7">
    <location>
        <begin position="550"/>
        <end position="583"/>
    </location>
</feature>
<keyword evidence="4" id="KW-0804">Transcription</keyword>
<comment type="subcellular location">
    <subcellularLocation>
        <location evidence="1">Nucleus</location>
    </subcellularLocation>
</comment>
<sequence>IRLKFGAGTAPTSKPTHQSSSTTPGTLPKIKLFTRGSFPISSSHNGGSPGIDSEPKTTRDKKRKKKKKHKRKREGGSQEVTSLDERFHPTSSTRDTTGISDSRPKVPSIKLNLNLSRPPKVDTTPPVPSLSKRIRLTSHAPPPVENPVDIISPSVTDSSLVTPSPEFSQLGNSPPLLFGRERSPYSSHSNRTTQRSRKPSRKSLEAAVPSISSPPEGQRWNEQASPPNVGTPSHISNVLSAYRVNPTDPVQSSVPSAGEVESDQSAATTTTAPTRLKKRPGRKPASFSKPIGGYTPIGRNLKLALTKLLDKIVKRDAYAFFLKPVDTRAIPDYLKVIKHPMDFGTMRQKVNTRQYRHINEFAHDFNLVINNATTYNAPTTQYYRSARKIEEYGKLAIERMRRRIEKAMANAPPDAQEDFDRVDIASPTPSSQAISSPPPAMARTESTEPSKVPTENNFVRRVQDMQAQLANLLVQQGAEDIIDVKGPPMATLPTALLKVNGGVSHTTPIISRRGSQIDSEVGTPFPEATTELCSPLIMSRSNSSAFLLPTPSAQGSPRPSFGLPPSSASGTTSTAAKRKQREAQLLQRVPSCDDGSLYLDGVRSHYGTNWDEERDELDENPFWPWLVEAVGTSGPASKRQKTEHALRPATYFDYGGYQSLDTTRPPTVPGLNDANLPYIYWTTGDDFGASYLSSLVEFAQGCGDTVGDLVQDRLVELTDGAHAITERVWEVLSEARLHPDPKSVTPHAYLRSGAQLHQPPFRTDPAFALDHSTEDIATLWTTELPSAVHQRFAEPVNTTLGQINVTEELQRQLLLPLRRAFHQLLQCALRTSVDLRDLIEGEAADFARVTLQALASPLPRTQPTDPMPWLHNTLVNELSQSLREKLETHPYGSILQDNVAAIDYYCRQWSHAVVPENTENSGLSSQEREALLGFLQRGLLELVFQVPRKHLTTVTANTLEALEPMVQELRQANLETTSEASLPANGNKEQEASSQDQPRAELCVESKDDCPISPGLSATVPAVLDGHESKKSVEDSTDLARNEGQTITQATHQSPENHESVQLPVDCSSNAVAASLKQLASLAEKQQISMAQATADSSTPCQTKPTSPPASFTDPSATKEENIMQSDPTEQPQSFIDTAATHQLSSVNSQIRHFLDSLTPTARSQLTQSPDILRKLELLNNIKNRTAASPAVTPTEASSRQPTPEPIPGEEGTEMNASLTSLANTLPSKLFSAVVSVASPMSTLASVSASLLDSAPKSTATPLIPPSSSAHSVDKPGPTL</sequence>
<dbReference type="SUPFAM" id="SSF47370">
    <property type="entry name" value="Bromodomain"/>
    <property type="match status" value="1"/>
</dbReference>
<comment type="caution">
    <text evidence="9">The sequence shown here is derived from an EMBL/GenBank/DDBJ whole genome shotgun (WGS) entry which is preliminary data.</text>
</comment>
<feature type="region of interest" description="Disordered" evidence="7">
    <location>
        <begin position="1255"/>
        <end position="1280"/>
    </location>
</feature>
<dbReference type="Pfam" id="PF00439">
    <property type="entry name" value="Bromodomain"/>
    <property type="match status" value="1"/>
</dbReference>
<name>A0A9W8E5V5_9FUNG</name>
<dbReference type="InterPro" id="IPR001487">
    <property type="entry name" value="Bromodomain"/>
</dbReference>
<feature type="compositionally biased region" description="Basic and acidic residues" evidence="7">
    <location>
        <begin position="1025"/>
        <end position="1040"/>
    </location>
</feature>
<evidence type="ECO:0000256" key="6">
    <source>
        <dbReference type="PROSITE-ProRule" id="PRU00035"/>
    </source>
</evidence>
<dbReference type="PANTHER" id="PTHR22881:SF27">
    <property type="entry name" value="BROMODOMAIN CONTAINING 7_9"/>
    <property type="match status" value="1"/>
</dbReference>
<dbReference type="AlphaFoldDB" id="A0A9W8E5V5"/>
<feature type="domain" description="Bromo" evidence="8">
    <location>
        <begin position="321"/>
        <end position="383"/>
    </location>
</feature>
<feature type="non-terminal residue" evidence="9">
    <location>
        <position position="1"/>
    </location>
</feature>
<feature type="compositionally biased region" description="Polar residues" evidence="7">
    <location>
        <begin position="1256"/>
        <end position="1271"/>
    </location>
</feature>
<accession>A0A9W8E5V5</accession>
<dbReference type="PROSITE" id="PS50014">
    <property type="entry name" value="BROMODOMAIN_2"/>
    <property type="match status" value="1"/>
</dbReference>
<protein>
    <recommendedName>
        <fullName evidence="8">Bromo domain-containing protein</fullName>
    </recommendedName>
</protein>
<dbReference type="InterPro" id="IPR036427">
    <property type="entry name" value="Bromodomain-like_sf"/>
</dbReference>
<evidence type="ECO:0000313" key="9">
    <source>
        <dbReference type="EMBL" id="KAJ1959093.1"/>
    </source>
</evidence>
<dbReference type="EMBL" id="JANBPY010001685">
    <property type="protein sequence ID" value="KAJ1959093.1"/>
    <property type="molecule type" value="Genomic_DNA"/>
</dbReference>
<evidence type="ECO:0000256" key="4">
    <source>
        <dbReference type="ARBA" id="ARBA00023163"/>
    </source>
</evidence>
<evidence type="ECO:0000259" key="8">
    <source>
        <dbReference type="PROSITE" id="PS50014"/>
    </source>
</evidence>
<feature type="compositionally biased region" description="Low complexity" evidence="7">
    <location>
        <begin position="566"/>
        <end position="575"/>
    </location>
</feature>
<evidence type="ECO:0000256" key="5">
    <source>
        <dbReference type="ARBA" id="ARBA00023242"/>
    </source>
</evidence>
<feature type="region of interest" description="Disordered" evidence="7">
    <location>
        <begin position="977"/>
        <end position="1000"/>
    </location>
</feature>
<dbReference type="Gene3D" id="1.20.920.10">
    <property type="entry name" value="Bromodomain-like"/>
    <property type="match status" value="1"/>
</dbReference>
<dbReference type="GO" id="GO:0006325">
    <property type="term" value="P:chromatin organization"/>
    <property type="evidence" value="ECO:0007669"/>
    <property type="project" value="UniProtKB-ARBA"/>
</dbReference>
<feature type="region of interest" description="Disordered" evidence="7">
    <location>
        <begin position="1185"/>
        <end position="1213"/>
    </location>
</feature>
<dbReference type="SMART" id="SM00297">
    <property type="entry name" value="BROMO"/>
    <property type="match status" value="1"/>
</dbReference>
<feature type="compositionally biased region" description="Polar residues" evidence="7">
    <location>
        <begin position="10"/>
        <end position="25"/>
    </location>
</feature>
<keyword evidence="3 6" id="KW-0103">Bromodomain</keyword>
<feature type="compositionally biased region" description="Polar residues" evidence="7">
    <location>
        <begin position="210"/>
        <end position="239"/>
    </location>
</feature>
<evidence type="ECO:0000256" key="2">
    <source>
        <dbReference type="ARBA" id="ARBA00023015"/>
    </source>
</evidence>
<evidence type="ECO:0000256" key="1">
    <source>
        <dbReference type="ARBA" id="ARBA00004123"/>
    </source>
</evidence>
<feature type="compositionally biased region" description="Low complexity" evidence="7">
    <location>
        <begin position="425"/>
        <end position="435"/>
    </location>
</feature>
<feature type="compositionally biased region" description="Polar residues" evidence="7">
    <location>
        <begin position="89"/>
        <end position="100"/>
    </location>
</feature>
<feature type="compositionally biased region" description="Polar residues" evidence="7">
    <location>
        <begin position="153"/>
        <end position="172"/>
    </location>
</feature>
<keyword evidence="5" id="KW-0539">Nucleus</keyword>
<dbReference type="InterPro" id="IPR051831">
    <property type="entry name" value="Bromodomain_contain_prot"/>
</dbReference>
<evidence type="ECO:0000256" key="7">
    <source>
        <dbReference type="SAM" id="MobiDB-lite"/>
    </source>
</evidence>
<dbReference type="CDD" id="cd04369">
    <property type="entry name" value="Bromodomain"/>
    <property type="match status" value="1"/>
</dbReference>
<feature type="region of interest" description="Disordered" evidence="7">
    <location>
        <begin position="1091"/>
        <end position="1116"/>
    </location>
</feature>